<dbReference type="Gene3D" id="3.90.1300.10">
    <property type="entry name" value="Amidase signature (AS) domain"/>
    <property type="match status" value="1"/>
</dbReference>
<dbReference type="EMBL" id="JAWDIO010000002">
    <property type="protein sequence ID" value="MDU0355064.1"/>
    <property type="molecule type" value="Genomic_DNA"/>
</dbReference>
<gene>
    <name evidence="2" type="ORF">RS130_15200</name>
</gene>
<dbReference type="Proteomes" id="UP001247805">
    <property type="component" value="Unassembled WGS sequence"/>
</dbReference>
<reference evidence="2 3" key="1">
    <citation type="submission" date="2023-10" db="EMBL/GenBank/DDBJ databases">
        <title>Glaciecola aquimarina strain GGW-M5 nov., isolated from a coastal seawater.</title>
        <authorList>
            <person name="Bayburt H."/>
            <person name="Kim J.M."/>
            <person name="Choi B.J."/>
            <person name="Jeon C.O."/>
        </authorList>
    </citation>
    <scope>NUCLEOTIDE SEQUENCE [LARGE SCALE GENOMIC DNA]</scope>
    <source>
        <strain evidence="2 3">KCTC 32108</strain>
    </source>
</reference>
<dbReference type="PANTHER" id="PTHR46310">
    <property type="entry name" value="AMIDASE 1"/>
    <property type="match status" value="1"/>
</dbReference>
<evidence type="ECO:0000313" key="2">
    <source>
        <dbReference type="EMBL" id="MDU0355064.1"/>
    </source>
</evidence>
<sequence>MTQSNINTTGIFCDHGPKNWSMYSEQQPPLPCPLLTKRLAVKDLFAVKGFKNSAGNPDWLATHDVASTTAASVQTLMDDGCTFVGFTHTDEIAYSLEGNNVHFGIAENPKLAGHMCGGSSMGSAAAVAANMADIGLGTDTGGSIRIPASYCGLFGIRPSQGQVSTKGLTGLAPEFDTIGWFTHHADLLAQVGDSLLLPQTIKKVDTLLSCEALFDLVEPNYRPALDANLSHVAANFESHKTLNIDSNLLAELPDAFRILQGRGIAKEHKAWVDTGFAYIF</sequence>
<evidence type="ECO:0000259" key="1">
    <source>
        <dbReference type="Pfam" id="PF01425"/>
    </source>
</evidence>
<dbReference type="InterPro" id="IPR023631">
    <property type="entry name" value="Amidase_dom"/>
</dbReference>
<feature type="domain" description="Amidase" evidence="1">
    <location>
        <begin position="39"/>
        <end position="193"/>
    </location>
</feature>
<dbReference type="SUPFAM" id="SSF75304">
    <property type="entry name" value="Amidase signature (AS) enzymes"/>
    <property type="match status" value="1"/>
</dbReference>
<accession>A0ABU3SYH5</accession>
<dbReference type="RefSeq" id="WP_316026621.1">
    <property type="nucleotide sequence ID" value="NZ_JAWDIO010000002.1"/>
</dbReference>
<organism evidence="2 3">
    <name type="scientific">Paraglaciecola aquimarina</name>
    <dbReference type="NCBI Taxonomy" id="1235557"/>
    <lineage>
        <taxon>Bacteria</taxon>
        <taxon>Pseudomonadati</taxon>
        <taxon>Pseudomonadota</taxon>
        <taxon>Gammaproteobacteria</taxon>
        <taxon>Alteromonadales</taxon>
        <taxon>Alteromonadaceae</taxon>
        <taxon>Paraglaciecola</taxon>
    </lineage>
</organism>
<dbReference type="PANTHER" id="PTHR46310:SF7">
    <property type="entry name" value="AMIDASE 1"/>
    <property type="match status" value="1"/>
</dbReference>
<evidence type="ECO:0000313" key="3">
    <source>
        <dbReference type="Proteomes" id="UP001247805"/>
    </source>
</evidence>
<protein>
    <submittedName>
        <fullName evidence="2">Amidase family protein</fullName>
    </submittedName>
</protein>
<dbReference type="InterPro" id="IPR036928">
    <property type="entry name" value="AS_sf"/>
</dbReference>
<name>A0ABU3SYH5_9ALTE</name>
<keyword evidence="3" id="KW-1185">Reference proteome</keyword>
<dbReference type="Pfam" id="PF01425">
    <property type="entry name" value="Amidase"/>
    <property type="match status" value="1"/>
</dbReference>
<comment type="caution">
    <text evidence="2">The sequence shown here is derived from an EMBL/GenBank/DDBJ whole genome shotgun (WGS) entry which is preliminary data.</text>
</comment>
<proteinExistence type="predicted"/>